<protein>
    <submittedName>
        <fullName evidence="2">Uncharacterized protein</fullName>
    </submittedName>
</protein>
<sequence>MQIVSESGQRQTQGCSIVFCLCASVTYIFDPCLLSTLQVRMAYLLHQSVEMLYKVLFFISLFSSFFFAYCFFVFHFFLSSLAQYISATHSRTKGIAQVASPKWTIGH</sequence>
<reference evidence="2" key="2">
    <citation type="submission" date="2023-05" db="EMBL/GenBank/DDBJ databases">
        <authorList>
            <consortium name="Lawrence Berkeley National Laboratory"/>
            <person name="Steindorff A."/>
            <person name="Hensen N."/>
            <person name="Bonometti L."/>
            <person name="Westerberg I."/>
            <person name="Brannstrom I.O."/>
            <person name="Guillou S."/>
            <person name="Cros-Aarteil S."/>
            <person name="Calhoun S."/>
            <person name="Haridas S."/>
            <person name="Kuo A."/>
            <person name="Mondo S."/>
            <person name="Pangilinan J."/>
            <person name="Riley R."/>
            <person name="Labutti K."/>
            <person name="Andreopoulos B."/>
            <person name="Lipzen A."/>
            <person name="Chen C."/>
            <person name="Yanf M."/>
            <person name="Daum C."/>
            <person name="Ng V."/>
            <person name="Clum A."/>
            <person name="Ohm R."/>
            <person name="Martin F."/>
            <person name="Silar P."/>
            <person name="Natvig D."/>
            <person name="Lalanne C."/>
            <person name="Gautier V."/>
            <person name="Ament-Velasquez S.L."/>
            <person name="Kruys A."/>
            <person name="Hutchinson M.I."/>
            <person name="Powell A.J."/>
            <person name="Barry K."/>
            <person name="Miller A.N."/>
            <person name="Grigoriev I.V."/>
            <person name="Debuchy R."/>
            <person name="Gladieux P."/>
            <person name="Thoren M.H."/>
            <person name="Johannesson H."/>
        </authorList>
    </citation>
    <scope>NUCLEOTIDE SEQUENCE</scope>
    <source>
        <strain evidence="2">CBS 990.96</strain>
    </source>
</reference>
<gene>
    <name evidence="2" type="ORF">QBC38DRAFT_82084</name>
</gene>
<keyword evidence="1" id="KW-0472">Membrane</keyword>
<keyword evidence="3" id="KW-1185">Reference proteome</keyword>
<feature type="transmembrane region" description="Helical" evidence="1">
    <location>
        <begin position="55"/>
        <end position="78"/>
    </location>
</feature>
<evidence type="ECO:0000313" key="2">
    <source>
        <dbReference type="EMBL" id="KAK4222431.1"/>
    </source>
</evidence>
<organism evidence="2 3">
    <name type="scientific">Podospora fimiseda</name>
    <dbReference type="NCBI Taxonomy" id="252190"/>
    <lineage>
        <taxon>Eukaryota</taxon>
        <taxon>Fungi</taxon>
        <taxon>Dikarya</taxon>
        <taxon>Ascomycota</taxon>
        <taxon>Pezizomycotina</taxon>
        <taxon>Sordariomycetes</taxon>
        <taxon>Sordariomycetidae</taxon>
        <taxon>Sordariales</taxon>
        <taxon>Podosporaceae</taxon>
        <taxon>Podospora</taxon>
    </lineage>
</organism>
<comment type="caution">
    <text evidence="2">The sequence shown here is derived from an EMBL/GenBank/DDBJ whole genome shotgun (WGS) entry which is preliminary data.</text>
</comment>
<evidence type="ECO:0000256" key="1">
    <source>
        <dbReference type="SAM" id="Phobius"/>
    </source>
</evidence>
<reference evidence="2" key="1">
    <citation type="journal article" date="2023" name="Mol. Phylogenet. Evol.">
        <title>Genome-scale phylogeny and comparative genomics of the fungal order Sordariales.</title>
        <authorList>
            <person name="Hensen N."/>
            <person name="Bonometti L."/>
            <person name="Westerberg I."/>
            <person name="Brannstrom I.O."/>
            <person name="Guillou S."/>
            <person name="Cros-Aarteil S."/>
            <person name="Calhoun S."/>
            <person name="Haridas S."/>
            <person name="Kuo A."/>
            <person name="Mondo S."/>
            <person name="Pangilinan J."/>
            <person name="Riley R."/>
            <person name="LaButti K."/>
            <person name="Andreopoulos B."/>
            <person name="Lipzen A."/>
            <person name="Chen C."/>
            <person name="Yan M."/>
            <person name="Daum C."/>
            <person name="Ng V."/>
            <person name="Clum A."/>
            <person name="Steindorff A."/>
            <person name="Ohm R.A."/>
            <person name="Martin F."/>
            <person name="Silar P."/>
            <person name="Natvig D.O."/>
            <person name="Lalanne C."/>
            <person name="Gautier V."/>
            <person name="Ament-Velasquez S.L."/>
            <person name="Kruys A."/>
            <person name="Hutchinson M.I."/>
            <person name="Powell A.J."/>
            <person name="Barry K."/>
            <person name="Miller A.N."/>
            <person name="Grigoriev I.V."/>
            <person name="Debuchy R."/>
            <person name="Gladieux P."/>
            <person name="Hiltunen Thoren M."/>
            <person name="Johannesson H."/>
        </authorList>
    </citation>
    <scope>NUCLEOTIDE SEQUENCE</scope>
    <source>
        <strain evidence="2">CBS 990.96</strain>
    </source>
</reference>
<proteinExistence type="predicted"/>
<keyword evidence="1" id="KW-0812">Transmembrane</keyword>
<name>A0AAN6YPA3_9PEZI</name>
<evidence type="ECO:0000313" key="3">
    <source>
        <dbReference type="Proteomes" id="UP001301958"/>
    </source>
</evidence>
<keyword evidence="1" id="KW-1133">Transmembrane helix</keyword>
<feature type="transmembrane region" description="Helical" evidence="1">
    <location>
        <begin position="16"/>
        <end position="34"/>
    </location>
</feature>
<dbReference type="EMBL" id="MU865472">
    <property type="protein sequence ID" value="KAK4222431.1"/>
    <property type="molecule type" value="Genomic_DNA"/>
</dbReference>
<dbReference type="AlphaFoldDB" id="A0AAN6YPA3"/>
<dbReference type="Proteomes" id="UP001301958">
    <property type="component" value="Unassembled WGS sequence"/>
</dbReference>
<accession>A0AAN6YPA3</accession>